<evidence type="ECO:0000259" key="5">
    <source>
        <dbReference type="PROSITE" id="PS50983"/>
    </source>
</evidence>
<proteinExistence type="inferred from homology"/>
<comment type="caution">
    <text evidence="6">The sequence shown here is derived from an EMBL/GenBank/DDBJ whole genome shotgun (WGS) entry which is preliminary data.</text>
</comment>
<dbReference type="InterPro" id="IPR002491">
    <property type="entry name" value="ABC_transptr_periplasmic_BD"/>
</dbReference>
<dbReference type="RefSeq" id="WP_192750094.1">
    <property type="nucleotide sequence ID" value="NZ_BAABJL010000035.1"/>
</dbReference>
<keyword evidence="7" id="KW-1185">Reference proteome</keyword>
<comment type="similarity">
    <text evidence="2">Belongs to the bacterial solute-binding protein 8 family.</text>
</comment>
<dbReference type="PROSITE" id="PS50983">
    <property type="entry name" value="FE_B12_PBP"/>
    <property type="match status" value="1"/>
</dbReference>
<protein>
    <submittedName>
        <fullName evidence="6">ABC-type Fe3+-hydroxamate transport system substrate-binding protein</fullName>
    </submittedName>
</protein>
<keyword evidence="3" id="KW-0813">Transport</keyword>
<dbReference type="InterPro" id="IPR051313">
    <property type="entry name" value="Bact_iron-sidero_bind"/>
</dbReference>
<dbReference type="GO" id="GO:0030288">
    <property type="term" value="C:outer membrane-bounded periplasmic space"/>
    <property type="evidence" value="ECO:0007669"/>
    <property type="project" value="TreeGrafter"/>
</dbReference>
<comment type="subcellular location">
    <subcellularLocation>
        <location evidence="1">Cell envelope</location>
    </subcellularLocation>
</comment>
<accession>A0A927MV89</accession>
<evidence type="ECO:0000256" key="2">
    <source>
        <dbReference type="ARBA" id="ARBA00008814"/>
    </source>
</evidence>
<keyword evidence="4" id="KW-0732">Signal</keyword>
<name>A0A927MV89_9ACTN</name>
<dbReference type="AlphaFoldDB" id="A0A927MV89"/>
<dbReference type="Gene3D" id="3.40.50.1980">
    <property type="entry name" value="Nitrogenase molybdenum iron protein domain"/>
    <property type="match status" value="1"/>
</dbReference>
<evidence type="ECO:0000313" key="7">
    <source>
        <dbReference type="Proteomes" id="UP000638648"/>
    </source>
</evidence>
<organism evidence="6 7">
    <name type="scientific">Actinopolymorpha pittospori</name>
    <dbReference type="NCBI Taxonomy" id="648752"/>
    <lineage>
        <taxon>Bacteria</taxon>
        <taxon>Bacillati</taxon>
        <taxon>Actinomycetota</taxon>
        <taxon>Actinomycetes</taxon>
        <taxon>Propionibacteriales</taxon>
        <taxon>Actinopolymorphaceae</taxon>
        <taxon>Actinopolymorpha</taxon>
    </lineage>
</organism>
<evidence type="ECO:0000256" key="3">
    <source>
        <dbReference type="ARBA" id="ARBA00022448"/>
    </source>
</evidence>
<gene>
    <name evidence="6" type="ORF">HEB94_002721</name>
</gene>
<sequence length="180" mass="19055">MSKPRPLAALTTTRVGKALGRSDAATAVVAKVENAVKTARETNPGFAGRTFTIGPVQPDGTIFTINNATDSSALFKAQLGLKLSSKLTGLPPGNFPGRATVSRERLDVLDADVMILTFNTPQARTRLEADPLFKRIPAVRRGAYIPLDLPTAIAMAFPTALSIPYALDRSVPKIAKALAS</sequence>
<reference evidence="6" key="1">
    <citation type="submission" date="2020-10" db="EMBL/GenBank/DDBJ databases">
        <title>Sequencing the genomes of 1000 actinobacteria strains.</title>
        <authorList>
            <person name="Klenk H.-P."/>
        </authorList>
    </citation>
    <scope>NUCLEOTIDE SEQUENCE</scope>
    <source>
        <strain evidence="6">DSM 45354</strain>
    </source>
</reference>
<evidence type="ECO:0000256" key="4">
    <source>
        <dbReference type="ARBA" id="ARBA00022729"/>
    </source>
</evidence>
<evidence type="ECO:0000313" key="6">
    <source>
        <dbReference type="EMBL" id="MBE1605873.1"/>
    </source>
</evidence>
<dbReference type="Proteomes" id="UP000638648">
    <property type="component" value="Unassembled WGS sequence"/>
</dbReference>
<dbReference type="GO" id="GO:1901678">
    <property type="term" value="P:iron coordination entity transport"/>
    <property type="evidence" value="ECO:0007669"/>
    <property type="project" value="UniProtKB-ARBA"/>
</dbReference>
<dbReference type="EMBL" id="JADBEM010000001">
    <property type="protein sequence ID" value="MBE1605873.1"/>
    <property type="molecule type" value="Genomic_DNA"/>
</dbReference>
<dbReference type="SUPFAM" id="SSF53807">
    <property type="entry name" value="Helical backbone' metal receptor"/>
    <property type="match status" value="1"/>
</dbReference>
<dbReference type="PANTHER" id="PTHR30532">
    <property type="entry name" value="IRON III DICITRATE-BINDING PERIPLASMIC PROTEIN"/>
    <property type="match status" value="1"/>
</dbReference>
<feature type="domain" description="Fe/B12 periplasmic-binding" evidence="5">
    <location>
        <begin position="1"/>
        <end position="180"/>
    </location>
</feature>
<dbReference type="PANTHER" id="PTHR30532:SF24">
    <property type="entry name" value="FERRIC ENTEROBACTIN-BINDING PERIPLASMIC PROTEIN FEPB"/>
    <property type="match status" value="1"/>
</dbReference>
<evidence type="ECO:0000256" key="1">
    <source>
        <dbReference type="ARBA" id="ARBA00004196"/>
    </source>
</evidence>